<dbReference type="InterPro" id="IPR013083">
    <property type="entry name" value="Znf_RING/FYVE/PHD"/>
</dbReference>
<evidence type="ECO:0000256" key="1">
    <source>
        <dbReference type="SAM" id="MobiDB-lite"/>
    </source>
</evidence>
<reference evidence="2 3" key="1">
    <citation type="journal article" date="2019" name="Commun. Biol.">
        <title>The bagworm genome reveals a unique fibroin gene that provides high tensile strength.</title>
        <authorList>
            <person name="Kono N."/>
            <person name="Nakamura H."/>
            <person name="Ohtoshi R."/>
            <person name="Tomita M."/>
            <person name="Numata K."/>
            <person name="Arakawa K."/>
        </authorList>
    </citation>
    <scope>NUCLEOTIDE SEQUENCE [LARGE SCALE GENOMIC DNA]</scope>
</reference>
<dbReference type="EMBL" id="BGZK01000821">
    <property type="protein sequence ID" value="GBP61752.1"/>
    <property type="molecule type" value="Genomic_DNA"/>
</dbReference>
<dbReference type="AlphaFoldDB" id="A0A4C1XFK3"/>
<feature type="compositionally biased region" description="Basic and acidic residues" evidence="1">
    <location>
        <begin position="47"/>
        <end position="59"/>
    </location>
</feature>
<dbReference type="OrthoDB" id="4327074at2759"/>
<name>A0A4C1XFK3_EUMVA</name>
<feature type="compositionally biased region" description="Polar residues" evidence="1">
    <location>
        <begin position="133"/>
        <end position="147"/>
    </location>
</feature>
<dbReference type="Proteomes" id="UP000299102">
    <property type="component" value="Unassembled WGS sequence"/>
</dbReference>
<evidence type="ECO:0000313" key="2">
    <source>
        <dbReference type="EMBL" id="GBP61752.1"/>
    </source>
</evidence>
<gene>
    <name evidence="2" type="ORF">EVAR_31080_1</name>
</gene>
<feature type="compositionally biased region" description="Basic and acidic residues" evidence="1">
    <location>
        <begin position="183"/>
        <end position="195"/>
    </location>
</feature>
<proteinExistence type="predicted"/>
<dbReference type="Gene3D" id="3.30.40.10">
    <property type="entry name" value="Zinc/RING finger domain, C3HC4 (zinc finger)"/>
    <property type="match status" value="1"/>
</dbReference>
<dbReference type="InterPro" id="IPR011011">
    <property type="entry name" value="Znf_FYVE_PHD"/>
</dbReference>
<keyword evidence="3" id="KW-1185">Reference proteome</keyword>
<sequence>MKKSWKKITLSLKTFTIWMRLESPLSRNQTALLPERELVEALTSEESVTRENSAPRERSPLLSASAKDPLAFTSETSSRENSPEMVPKKRPSLYTESNIVALPPYPPASDSLDSKTGVSEKLPIPPDHMRPPLQQSYSNRPSTSKFQDFSPEAVCPFPKAAPRKLTNRGPKGKVKGKKTKPKATKDKENANNIIEEKNEEQERFCLVCGEPYSKSKPNEMWIPCGQCRFWAHEECTPQEFI</sequence>
<evidence type="ECO:0000313" key="3">
    <source>
        <dbReference type="Proteomes" id="UP000299102"/>
    </source>
</evidence>
<evidence type="ECO:0008006" key="4">
    <source>
        <dbReference type="Google" id="ProtNLM"/>
    </source>
</evidence>
<feature type="region of interest" description="Disordered" evidence="1">
    <location>
        <begin position="41"/>
        <end position="195"/>
    </location>
</feature>
<feature type="compositionally biased region" description="Basic residues" evidence="1">
    <location>
        <begin position="161"/>
        <end position="182"/>
    </location>
</feature>
<comment type="caution">
    <text evidence="2">The sequence shown here is derived from an EMBL/GenBank/DDBJ whole genome shotgun (WGS) entry which is preliminary data.</text>
</comment>
<protein>
    <recommendedName>
        <fullName evidence="4">Phorbol-ester/DAG-type domain-containing protein</fullName>
    </recommendedName>
</protein>
<accession>A0A4C1XFK3</accession>
<organism evidence="2 3">
    <name type="scientific">Eumeta variegata</name>
    <name type="common">Bagworm moth</name>
    <name type="synonym">Eumeta japonica</name>
    <dbReference type="NCBI Taxonomy" id="151549"/>
    <lineage>
        <taxon>Eukaryota</taxon>
        <taxon>Metazoa</taxon>
        <taxon>Ecdysozoa</taxon>
        <taxon>Arthropoda</taxon>
        <taxon>Hexapoda</taxon>
        <taxon>Insecta</taxon>
        <taxon>Pterygota</taxon>
        <taxon>Neoptera</taxon>
        <taxon>Endopterygota</taxon>
        <taxon>Lepidoptera</taxon>
        <taxon>Glossata</taxon>
        <taxon>Ditrysia</taxon>
        <taxon>Tineoidea</taxon>
        <taxon>Psychidae</taxon>
        <taxon>Oiketicinae</taxon>
        <taxon>Eumeta</taxon>
    </lineage>
</organism>
<dbReference type="SUPFAM" id="SSF57903">
    <property type="entry name" value="FYVE/PHD zinc finger"/>
    <property type="match status" value="1"/>
</dbReference>